<dbReference type="AlphaFoldDB" id="A0A0R1NM70"/>
<dbReference type="PATRIC" id="fig|1423766.4.peg.760"/>
<evidence type="ECO:0000313" key="2">
    <source>
        <dbReference type="Proteomes" id="UP000051439"/>
    </source>
</evidence>
<keyword evidence="2" id="KW-1185">Reference proteome</keyword>
<evidence type="ECO:0000313" key="1">
    <source>
        <dbReference type="EMBL" id="KRL21566.1"/>
    </source>
</evidence>
<dbReference type="InterPro" id="IPR014965">
    <property type="entry name" value="Amino_acid_metab_prot_put"/>
</dbReference>
<dbReference type="InterPro" id="IPR035942">
    <property type="entry name" value="Lp2179-like_sf"/>
</dbReference>
<dbReference type="Proteomes" id="UP000051439">
    <property type="component" value="Unassembled WGS sequence"/>
</dbReference>
<dbReference type="SUPFAM" id="SSF160800">
    <property type="entry name" value="Lp2179-like"/>
    <property type="match status" value="1"/>
</dbReference>
<reference evidence="1 2" key="1">
    <citation type="journal article" date="2015" name="Genome Announc.">
        <title>Expanding the biotechnology potential of lactobacilli through comparative genomics of 213 strains and associated genera.</title>
        <authorList>
            <person name="Sun Z."/>
            <person name="Harris H.M."/>
            <person name="McCann A."/>
            <person name="Guo C."/>
            <person name="Argimon S."/>
            <person name="Zhang W."/>
            <person name="Yang X."/>
            <person name="Jeffery I.B."/>
            <person name="Cooney J.C."/>
            <person name="Kagawa T.F."/>
            <person name="Liu W."/>
            <person name="Song Y."/>
            <person name="Salvetti E."/>
            <person name="Wrobel A."/>
            <person name="Rasinkangas P."/>
            <person name="Parkhill J."/>
            <person name="Rea M.C."/>
            <person name="O'Sullivan O."/>
            <person name="Ritari J."/>
            <person name="Douillard F.P."/>
            <person name="Paul Ross R."/>
            <person name="Yang R."/>
            <person name="Briner A.E."/>
            <person name="Felis G.E."/>
            <person name="de Vos W.M."/>
            <person name="Barrangou R."/>
            <person name="Klaenhammer T.R."/>
            <person name="Caufield P.W."/>
            <person name="Cui Y."/>
            <person name="Zhang H."/>
            <person name="O'Toole P.W."/>
        </authorList>
    </citation>
    <scope>NUCLEOTIDE SEQUENCE [LARGE SCALE GENOMIC DNA]</scope>
    <source>
        <strain evidence="1 2">DSM 19906</strain>
    </source>
</reference>
<dbReference type="Pfam" id="PF08866">
    <property type="entry name" value="DUF1831"/>
    <property type="match status" value="1"/>
</dbReference>
<dbReference type="EMBL" id="AZEB01000014">
    <property type="protein sequence ID" value="KRL21566.1"/>
    <property type="molecule type" value="Genomic_DNA"/>
</dbReference>
<accession>A0A0R1NM70</accession>
<protein>
    <recommendedName>
        <fullName evidence="3">Cysteine desulfurase</fullName>
    </recommendedName>
</protein>
<dbReference type="RefSeq" id="WP_008855496.1">
    <property type="nucleotide sequence ID" value="NZ_AZEB01000014.1"/>
</dbReference>
<organism evidence="1 2">
    <name type="scientific">Lentilactobacillus kisonensis DSM 19906 = JCM 15041</name>
    <dbReference type="NCBI Taxonomy" id="1423766"/>
    <lineage>
        <taxon>Bacteria</taxon>
        <taxon>Bacillati</taxon>
        <taxon>Bacillota</taxon>
        <taxon>Bacilli</taxon>
        <taxon>Lactobacillales</taxon>
        <taxon>Lactobacillaceae</taxon>
        <taxon>Lentilactobacillus</taxon>
    </lineage>
</organism>
<evidence type="ECO:0008006" key="3">
    <source>
        <dbReference type="Google" id="ProtNLM"/>
    </source>
</evidence>
<comment type="caution">
    <text evidence="1">The sequence shown here is derived from an EMBL/GenBank/DDBJ whole genome shotgun (WGS) entry which is preliminary data.</text>
</comment>
<proteinExistence type="predicted"/>
<name>A0A0R1NM70_9LACO</name>
<gene>
    <name evidence="1" type="ORF">FC98_GL000742</name>
</gene>
<dbReference type="Gene3D" id="3.30.1820.10">
    <property type="entry name" value="Lp2179-like"/>
    <property type="match status" value="1"/>
</dbReference>
<sequence length="114" mass="12791">MAFSKTAQANGDSQTYQISDGIKRYTLKDLGFIETKAGNFSLDRSLDPNSPYNAGYKFKMMVSKDLDGFRMSVTTGNGLKKINIFNDTATADSVEQYNFIINNLIDRDVIKRVD</sequence>